<gene>
    <name evidence="1" type="ORF">U729_2678</name>
</gene>
<dbReference type="EMBL" id="CP006905">
    <property type="protein sequence ID" value="AIY82549.1"/>
    <property type="molecule type" value="Genomic_DNA"/>
</dbReference>
<accession>A0A0A7FSC4</accession>
<name>A0A0A7FSC4_9CLOT</name>
<dbReference type="Proteomes" id="UP000030635">
    <property type="component" value="Chromosome"/>
</dbReference>
<reference evidence="1 2" key="1">
    <citation type="journal article" date="2015" name="Infect. Genet. Evol.">
        <title>Genomic sequences of six botulinum neurotoxin-producing strains representing three clostridial species illustrate the mobility and diversity of botulinum neurotoxin genes.</title>
        <authorList>
            <person name="Smith T.J."/>
            <person name="Hill K.K."/>
            <person name="Xie G."/>
            <person name="Foley B.T."/>
            <person name="Williamson C.H."/>
            <person name="Foster J.T."/>
            <person name="Johnson S.L."/>
            <person name="Chertkov O."/>
            <person name="Teshima H."/>
            <person name="Gibbons H.S."/>
            <person name="Johnsky L.A."/>
            <person name="Karavis M.A."/>
            <person name="Smith L.A."/>
        </authorList>
    </citation>
    <scope>NUCLEOTIDE SEQUENCE [LARGE SCALE GENOMIC DNA]</scope>
    <source>
        <strain evidence="1">Sullivan</strain>
    </source>
</reference>
<dbReference type="HOGENOM" id="CLU_3307175_0_0_9"/>
<proteinExistence type="predicted"/>
<dbReference type="AlphaFoldDB" id="A0A0A7FSC4"/>
<evidence type="ECO:0000313" key="2">
    <source>
        <dbReference type="Proteomes" id="UP000030635"/>
    </source>
</evidence>
<keyword evidence="2" id="KW-1185">Reference proteome</keyword>
<dbReference type="KEGG" id="cbv:U729_2678"/>
<organism evidence="1 2">
    <name type="scientific">Clostridium baratii str. Sullivan</name>
    <dbReference type="NCBI Taxonomy" id="1415775"/>
    <lineage>
        <taxon>Bacteria</taxon>
        <taxon>Bacillati</taxon>
        <taxon>Bacillota</taxon>
        <taxon>Clostridia</taxon>
        <taxon>Eubacteriales</taxon>
        <taxon>Clostridiaceae</taxon>
        <taxon>Clostridium</taxon>
    </lineage>
</organism>
<evidence type="ECO:0000313" key="1">
    <source>
        <dbReference type="EMBL" id="AIY82549.1"/>
    </source>
</evidence>
<protein>
    <submittedName>
        <fullName evidence="1">Uncharacterized protein</fullName>
    </submittedName>
</protein>
<sequence>MYKNILMSLSKFRINRHKYASLYRILEFCDKFKIELKVD</sequence>
<dbReference type="STRING" id="1561.NPD11_349"/>